<dbReference type="EC" id="1.-.-.-" evidence="5"/>
<evidence type="ECO:0000256" key="4">
    <source>
        <dbReference type="ARBA" id="ARBA00023002"/>
    </source>
</evidence>
<keyword evidence="4 5" id="KW-0560">Oxidoreductase</keyword>
<comment type="similarity">
    <text evidence="1 5">Belongs to the FMO family.</text>
</comment>
<evidence type="ECO:0000256" key="2">
    <source>
        <dbReference type="ARBA" id="ARBA00022630"/>
    </source>
</evidence>
<dbReference type="SUPFAM" id="SSF51905">
    <property type="entry name" value="FAD/NAD(P)-binding domain"/>
    <property type="match status" value="1"/>
</dbReference>
<dbReference type="PANTHER" id="PTHR23023">
    <property type="entry name" value="DIMETHYLANILINE MONOOXYGENASE"/>
    <property type="match status" value="1"/>
</dbReference>
<keyword evidence="2 5" id="KW-0285">Flavoprotein</keyword>
<sequence>MEIKPICRFTCQSLTSEIIIYNQVSSVEDEIERITCNTPVHSVKKVSTFTETGQWEIEVRNKETGKTKTLTFDAVLICTGHHTEPKRPSFPGLHKFKGNIIHSHDYKDSRGFEGKSIVVVGVGNSGADLVVELSRVASQVRCQDPVVIKLADLRFCMNWS</sequence>
<comment type="caution">
    <text evidence="6">The sequence shown here is derived from an EMBL/GenBank/DDBJ whole genome shotgun (WGS) entry which is preliminary data.</text>
</comment>
<reference evidence="6" key="3">
    <citation type="submission" date="2023-05" db="EMBL/GenBank/DDBJ databases">
        <authorList>
            <person name="Smith C.H."/>
        </authorList>
    </citation>
    <scope>NUCLEOTIDE SEQUENCE</scope>
    <source>
        <strain evidence="6">CHS0354</strain>
        <tissue evidence="6">Mantle</tissue>
    </source>
</reference>
<organism evidence="6 7">
    <name type="scientific">Potamilus streckersoni</name>
    <dbReference type="NCBI Taxonomy" id="2493646"/>
    <lineage>
        <taxon>Eukaryota</taxon>
        <taxon>Metazoa</taxon>
        <taxon>Spiralia</taxon>
        <taxon>Lophotrochozoa</taxon>
        <taxon>Mollusca</taxon>
        <taxon>Bivalvia</taxon>
        <taxon>Autobranchia</taxon>
        <taxon>Heteroconchia</taxon>
        <taxon>Palaeoheterodonta</taxon>
        <taxon>Unionida</taxon>
        <taxon>Unionoidea</taxon>
        <taxon>Unionidae</taxon>
        <taxon>Ambleminae</taxon>
        <taxon>Lampsilini</taxon>
        <taxon>Potamilus</taxon>
    </lineage>
</organism>
<dbReference type="InterPro" id="IPR050346">
    <property type="entry name" value="FMO-like"/>
</dbReference>
<dbReference type="InterPro" id="IPR020946">
    <property type="entry name" value="Flavin_mOase-like"/>
</dbReference>
<dbReference type="FunFam" id="3.50.50.60:FF:000042">
    <property type="entry name" value="Dimethylaniline monooxygenase [N-oxide-forming]"/>
    <property type="match status" value="1"/>
</dbReference>
<accession>A0AAE0T1Q4</accession>
<name>A0AAE0T1Q4_9BIVA</name>
<comment type="cofactor">
    <cofactor evidence="5">
        <name>FAD</name>
        <dbReference type="ChEBI" id="CHEBI:57692"/>
    </cofactor>
</comment>
<dbReference type="Proteomes" id="UP001195483">
    <property type="component" value="Unassembled WGS sequence"/>
</dbReference>
<dbReference type="AlphaFoldDB" id="A0AAE0T1Q4"/>
<dbReference type="PRINTS" id="PR00469">
    <property type="entry name" value="PNDRDTASEII"/>
</dbReference>
<evidence type="ECO:0000256" key="5">
    <source>
        <dbReference type="RuleBase" id="RU361177"/>
    </source>
</evidence>
<keyword evidence="5" id="KW-0503">Monooxygenase</keyword>
<dbReference type="Gene3D" id="3.50.50.60">
    <property type="entry name" value="FAD/NAD(P)-binding domain"/>
    <property type="match status" value="1"/>
</dbReference>
<gene>
    <name evidence="6" type="ORF">CHS0354_004711</name>
</gene>
<dbReference type="GO" id="GO:0050660">
    <property type="term" value="F:flavin adenine dinucleotide binding"/>
    <property type="evidence" value="ECO:0007669"/>
    <property type="project" value="InterPro"/>
</dbReference>
<dbReference type="EMBL" id="JAEAOA010000349">
    <property type="protein sequence ID" value="KAK3602195.1"/>
    <property type="molecule type" value="Genomic_DNA"/>
</dbReference>
<evidence type="ECO:0000313" key="7">
    <source>
        <dbReference type="Proteomes" id="UP001195483"/>
    </source>
</evidence>
<evidence type="ECO:0000256" key="3">
    <source>
        <dbReference type="ARBA" id="ARBA00022827"/>
    </source>
</evidence>
<reference evidence="6" key="1">
    <citation type="journal article" date="2021" name="Genome Biol. Evol.">
        <title>A High-Quality Reference Genome for a Parasitic Bivalve with Doubly Uniparental Inheritance (Bivalvia: Unionida).</title>
        <authorList>
            <person name="Smith C.H."/>
        </authorList>
    </citation>
    <scope>NUCLEOTIDE SEQUENCE</scope>
    <source>
        <strain evidence="6">CHS0354</strain>
    </source>
</reference>
<keyword evidence="3 5" id="KW-0274">FAD</keyword>
<reference evidence="6" key="2">
    <citation type="journal article" date="2021" name="Genome Biol. Evol.">
        <title>Developing a high-quality reference genome for a parasitic bivalve with doubly uniparental inheritance (Bivalvia: Unionida).</title>
        <authorList>
            <person name="Smith C.H."/>
        </authorList>
    </citation>
    <scope>NUCLEOTIDE SEQUENCE</scope>
    <source>
        <strain evidence="6">CHS0354</strain>
        <tissue evidence="6">Mantle</tissue>
    </source>
</reference>
<evidence type="ECO:0000313" key="6">
    <source>
        <dbReference type="EMBL" id="KAK3602195.1"/>
    </source>
</evidence>
<evidence type="ECO:0000256" key="1">
    <source>
        <dbReference type="ARBA" id="ARBA00009183"/>
    </source>
</evidence>
<dbReference type="Pfam" id="PF00743">
    <property type="entry name" value="FMO-like"/>
    <property type="match status" value="1"/>
</dbReference>
<protein>
    <recommendedName>
        <fullName evidence="5">Flavin-containing monooxygenase</fullName>
        <ecNumber evidence="5">1.-.-.-</ecNumber>
    </recommendedName>
</protein>
<dbReference type="GO" id="GO:0004499">
    <property type="term" value="F:N,N-dimethylaniline monooxygenase activity"/>
    <property type="evidence" value="ECO:0007669"/>
    <property type="project" value="InterPro"/>
</dbReference>
<dbReference type="InterPro" id="IPR036188">
    <property type="entry name" value="FAD/NAD-bd_sf"/>
</dbReference>
<keyword evidence="7" id="KW-1185">Reference proteome</keyword>
<proteinExistence type="inferred from homology"/>
<dbReference type="GO" id="GO:0050661">
    <property type="term" value="F:NADP binding"/>
    <property type="evidence" value="ECO:0007669"/>
    <property type="project" value="InterPro"/>
</dbReference>